<comment type="caution">
    <text evidence="15">The sequence shown here is derived from an EMBL/GenBank/DDBJ whole genome shotgun (WGS) entry which is preliminary data.</text>
</comment>
<evidence type="ECO:0000256" key="9">
    <source>
        <dbReference type="ARBA" id="ARBA00023085"/>
    </source>
</evidence>
<evidence type="ECO:0000256" key="4">
    <source>
        <dbReference type="ARBA" id="ARBA00007786"/>
    </source>
</evidence>
<evidence type="ECO:0000256" key="13">
    <source>
        <dbReference type="RuleBase" id="RU000589"/>
    </source>
</evidence>
<comment type="similarity">
    <text evidence="3">In the N-terminal section; belongs to the PMEI family.</text>
</comment>
<name>A0A2G9GQQ0_9LAMI</name>
<comment type="subcellular location">
    <subcellularLocation>
        <location evidence="1">Secreted</location>
        <location evidence="1">Cell wall</location>
    </subcellularLocation>
</comment>
<organism evidence="15 16">
    <name type="scientific">Handroanthus impetiginosus</name>
    <dbReference type="NCBI Taxonomy" id="429701"/>
    <lineage>
        <taxon>Eukaryota</taxon>
        <taxon>Viridiplantae</taxon>
        <taxon>Streptophyta</taxon>
        <taxon>Embryophyta</taxon>
        <taxon>Tracheophyta</taxon>
        <taxon>Spermatophyta</taxon>
        <taxon>Magnoliopsida</taxon>
        <taxon>eudicotyledons</taxon>
        <taxon>Gunneridae</taxon>
        <taxon>Pentapetalae</taxon>
        <taxon>asterids</taxon>
        <taxon>lamiids</taxon>
        <taxon>Lamiales</taxon>
        <taxon>Bignoniaceae</taxon>
        <taxon>Crescentiina</taxon>
        <taxon>Tabebuia alliance</taxon>
        <taxon>Handroanthus</taxon>
    </lineage>
</organism>
<dbReference type="NCBIfam" id="TIGR01614">
    <property type="entry name" value="PME_inhib"/>
    <property type="match status" value="1"/>
</dbReference>
<evidence type="ECO:0000313" key="15">
    <source>
        <dbReference type="EMBL" id="PIN07340.1"/>
    </source>
</evidence>
<evidence type="ECO:0000256" key="6">
    <source>
        <dbReference type="ARBA" id="ARBA00022512"/>
    </source>
</evidence>
<gene>
    <name evidence="15" type="ORF">CDL12_20093</name>
</gene>
<evidence type="ECO:0000256" key="10">
    <source>
        <dbReference type="ARBA" id="ARBA00023316"/>
    </source>
</evidence>
<dbReference type="GO" id="GO:0042545">
    <property type="term" value="P:cell wall modification"/>
    <property type="evidence" value="ECO:0007669"/>
    <property type="project" value="UniProtKB-UniRule"/>
</dbReference>
<keyword evidence="6" id="KW-0134">Cell wall</keyword>
<proteinExistence type="inferred from homology"/>
<dbReference type="AlphaFoldDB" id="A0A2G9GQQ0"/>
<keyword evidence="16" id="KW-1185">Reference proteome</keyword>
<protein>
    <recommendedName>
        <fullName evidence="5 13">Pectinesterase</fullName>
        <ecNumber evidence="5 13">3.1.1.11</ecNumber>
    </recommendedName>
</protein>
<evidence type="ECO:0000256" key="11">
    <source>
        <dbReference type="ARBA" id="ARBA00047928"/>
    </source>
</evidence>
<dbReference type="UniPathway" id="UPA00545">
    <property type="reaction ID" value="UER00823"/>
</dbReference>
<dbReference type="InterPro" id="IPR000070">
    <property type="entry name" value="Pectinesterase_cat"/>
</dbReference>
<keyword evidence="10" id="KW-0961">Cell wall biogenesis/degradation</keyword>
<dbReference type="Pfam" id="PF01095">
    <property type="entry name" value="Pectinesterase"/>
    <property type="match status" value="1"/>
</dbReference>
<dbReference type="Proteomes" id="UP000231279">
    <property type="component" value="Unassembled WGS sequence"/>
</dbReference>
<dbReference type="OrthoDB" id="2019149at2759"/>
<feature type="active site" evidence="12">
    <location>
        <position position="376"/>
    </location>
</feature>
<dbReference type="InterPro" id="IPR006501">
    <property type="entry name" value="Pectinesterase_inhib_dom"/>
</dbReference>
<dbReference type="PROSITE" id="PS00503">
    <property type="entry name" value="PECTINESTERASE_2"/>
    <property type="match status" value="1"/>
</dbReference>
<evidence type="ECO:0000256" key="3">
    <source>
        <dbReference type="ARBA" id="ARBA00006027"/>
    </source>
</evidence>
<dbReference type="CDD" id="cd15798">
    <property type="entry name" value="PMEI-like_3"/>
    <property type="match status" value="1"/>
</dbReference>
<dbReference type="STRING" id="429701.A0A2G9GQQ0"/>
<comment type="catalytic activity">
    <reaction evidence="11 13">
        <text>[(1-&gt;4)-alpha-D-galacturonosyl methyl ester](n) + n H2O = [(1-&gt;4)-alpha-D-galacturonosyl](n) + n methanol + n H(+)</text>
        <dbReference type="Rhea" id="RHEA:22380"/>
        <dbReference type="Rhea" id="RHEA-COMP:14570"/>
        <dbReference type="Rhea" id="RHEA-COMP:14573"/>
        <dbReference type="ChEBI" id="CHEBI:15377"/>
        <dbReference type="ChEBI" id="CHEBI:15378"/>
        <dbReference type="ChEBI" id="CHEBI:17790"/>
        <dbReference type="ChEBI" id="CHEBI:140522"/>
        <dbReference type="ChEBI" id="CHEBI:140523"/>
        <dbReference type="EC" id="3.1.1.11"/>
    </reaction>
</comment>
<evidence type="ECO:0000256" key="12">
    <source>
        <dbReference type="PROSITE-ProRule" id="PRU10040"/>
    </source>
</evidence>
<evidence type="ECO:0000256" key="2">
    <source>
        <dbReference type="ARBA" id="ARBA00005184"/>
    </source>
</evidence>
<dbReference type="Gene3D" id="1.20.140.40">
    <property type="entry name" value="Invertase/pectin methylesterase inhibitor family protein"/>
    <property type="match status" value="1"/>
</dbReference>
<dbReference type="GO" id="GO:0030599">
    <property type="term" value="F:pectinesterase activity"/>
    <property type="evidence" value="ECO:0007669"/>
    <property type="project" value="UniProtKB-UniRule"/>
</dbReference>
<feature type="domain" description="Pectinesterase inhibitor" evidence="14">
    <location>
        <begin position="34"/>
        <end position="180"/>
    </location>
</feature>
<dbReference type="EC" id="3.1.1.11" evidence="5 13"/>
<dbReference type="InterPro" id="IPR035513">
    <property type="entry name" value="Invertase/methylesterase_inhib"/>
</dbReference>
<dbReference type="InterPro" id="IPR012334">
    <property type="entry name" value="Pectin_lyas_fold"/>
</dbReference>
<dbReference type="SUPFAM" id="SSF101148">
    <property type="entry name" value="Plant invertase/pectin methylesterase inhibitor"/>
    <property type="match status" value="1"/>
</dbReference>
<keyword evidence="13" id="KW-0732">Signal</keyword>
<dbReference type="GO" id="GO:0045490">
    <property type="term" value="P:pectin catabolic process"/>
    <property type="evidence" value="ECO:0007669"/>
    <property type="project" value="UniProtKB-UniRule"/>
</dbReference>
<dbReference type="InterPro" id="IPR011050">
    <property type="entry name" value="Pectin_lyase_fold/virulence"/>
</dbReference>
<dbReference type="FunFam" id="2.160.20.10:FF:000001">
    <property type="entry name" value="Pectinesterase"/>
    <property type="match status" value="1"/>
</dbReference>
<dbReference type="PANTHER" id="PTHR31707">
    <property type="entry name" value="PECTINESTERASE"/>
    <property type="match status" value="1"/>
</dbReference>
<keyword evidence="9 13" id="KW-0063">Aspartyl esterase</keyword>
<dbReference type="SUPFAM" id="SSF51126">
    <property type="entry name" value="Pectin lyase-like"/>
    <property type="match status" value="1"/>
</dbReference>
<dbReference type="Gene3D" id="2.160.20.10">
    <property type="entry name" value="Single-stranded right-handed beta-helix, Pectin lyase-like"/>
    <property type="match status" value="1"/>
</dbReference>
<comment type="pathway">
    <text evidence="2 13">Glycan metabolism; pectin degradation; 2-dehydro-3-deoxy-D-gluconate from pectin: step 1/5.</text>
</comment>
<dbReference type="Pfam" id="PF04043">
    <property type="entry name" value="PMEI"/>
    <property type="match status" value="1"/>
</dbReference>
<evidence type="ECO:0000256" key="5">
    <source>
        <dbReference type="ARBA" id="ARBA00013229"/>
    </source>
</evidence>
<keyword evidence="7" id="KW-0964">Secreted</keyword>
<sequence length="539" mass="58877">MRTVSKLSLSLLSLPFFFLSFICSHEPILAADETTNKDISWWCNTTPNPDACNHYMAQFNPKSKEEFRTMAIQAAMERALYAQNRAKKVGFNSKISKTKKIVYKECNHLIHNTILELNNTLQIIQTNPTLADFHVQTWLSTALTNIDICHSSYHELNLAKLSSPILSANVSELISNSLAANAALSGNSSTTSYSDYHVNNDGFPGWVRAGDRKLLQNLGLARKPNVVVAQDGSGQFTSIQEGINHAISERVGSARVVVYVKKGVYAENILISRTMDNVMLVGDGVRYTVIVGNQSSAAGFTTYSTATVAVDGAGFIARGITFRNTAGPEGGQAVALRSASDLSVFYACSFEGYQDTLFAQAQRQFYKSCYIYGTVDFIFGNAAVVFQNCAIYVRKPMSGQANSVTAQGRGDPFQNTGISIQNCRIMAAPDLKPVVGSFKTYLGRPWQPYSRTVVMKSYIDDLVAPEGWSTWDGSDSALSTLYYGEYQNFGPAASTANRVNWTGYHAAMSPREASQFTVSKLITGRAWLPATGVPFAAGL</sequence>
<feature type="chain" id="PRO_5013429130" description="Pectinesterase" evidence="13">
    <location>
        <begin position="31"/>
        <end position="539"/>
    </location>
</feature>
<keyword evidence="8 13" id="KW-0378">Hydrolase</keyword>
<evidence type="ECO:0000256" key="1">
    <source>
        <dbReference type="ARBA" id="ARBA00004191"/>
    </source>
</evidence>
<comment type="similarity">
    <text evidence="4">In the C-terminal section; belongs to the pectinesterase family.</text>
</comment>
<evidence type="ECO:0000256" key="8">
    <source>
        <dbReference type="ARBA" id="ARBA00022801"/>
    </source>
</evidence>
<dbReference type="SMART" id="SM00856">
    <property type="entry name" value="PMEI"/>
    <property type="match status" value="1"/>
</dbReference>
<evidence type="ECO:0000259" key="14">
    <source>
        <dbReference type="SMART" id="SM00856"/>
    </source>
</evidence>
<dbReference type="EMBL" id="NKXS01004134">
    <property type="protein sequence ID" value="PIN07340.1"/>
    <property type="molecule type" value="Genomic_DNA"/>
</dbReference>
<accession>A0A2G9GQQ0</accession>
<dbReference type="InterPro" id="IPR033131">
    <property type="entry name" value="Pectinesterase_Asp_AS"/>
</dbReference>
<evidence type="ECO:0000256" key="7">
    <source>
        <dbReference type="ARBA" id="ARBA00022525"/>
    </source>
</evidence>
<evidence type="ECO:0000313" key="16">
    <source>
        <dbReference type="Proteomes" id="UP000231279"/>
    </source>
</evidence>
<dbReference type="GO" id="GO:0004857">
    <property type="term" value="F:enzyme inhibitor activity"/>
    <property type="evidence" value="ECO:0007669"/>
    <property type="project" value="InterPro"/>
</dbReference>
<reference evidence="16" key="1">
    <citation type="journal article" date="2018" name="Gigascience">
        <title>Genome assembly of the Pink Ipe (Handroanthus impetiginosus, Bignoniaceae), a highly valued, ecologically keystone Neotropical timber forest tree.</title>
        <authorList>
            <person name="Silva-Junior O.B."/>
            <person name="Grattapaglia D."/>
            <person name="Novaes E."/>
            <person name="Collevatti R.G."/>
        </authorList>
    </citation>
    <scope>NUCLEOTIDE SEQUENCE [LARGE SCALE GENOMIC DNA]</scope>
    <source>
        <strain evidence="16">cv. UFG-1</strain>
    </source>
</reference>
<feature type="signal peptide" evidence="13">
    <location>
        <begin position="1"/>
        <end position="30"/>
    </location>
</feature>